<evidence type="ECO:0000313" key="4">
    <source>
        <dbReference type="EMBL" id="UWZ81874.1"/>
    </source>
</evidence>
<dbReference type="InterPro" id="IPR011006">
    <property type="entry name" value="CheY-like_superfamily"/>
</dbReference>
<evidence type="ECO:0000259" key="3">
    <source>
        <dbReference type="PROSITE" id="PS50110"/>
    </source>
</evidence>
<protein>
    <submittedName>
        <fullName evidence="4">Response regulator</fullName>
    </submittedName>
</protein>
<evidence type="ECO:0000256" key="1">
    <source>
        <dbReference type="ARBA" id="ARBA00022553"/>
    </source>
</evidence>
<organism evidence="4 5">
    <name type="scientific">Occallatibacter riparius</name>
    <dbReference type="NCBI Taxonomy" id="1002689"/>
    <lineage>
        <taxon>Bacteria</taxon>
        <taxon>Pseudomonadati</taxon>
        <taxon>Acidobacteriota</taxon>
        <taxon>Terriglobia</taxon>
        <taxon>Terriglobales</taxon>
        <taxon>Acidobacteriaceae</taxon>
        <taxon>Occallatibacter</taxon>
    </lineage>
</organism>
<sequence>MPGLPGSRKIMVVDDEETIADTLALIFSSNGYDARSTYSAEQALETLEEWKPDLAIIDVVLPGMNGIEFAIFLKASYPDVHFLLFSGQPGTGGLLEEAKKKGHLFEILAKPLHPTFMLATVANMLSAPPIDASHLPN</sequence>
<evidence type="ECO:0000256" key="2">
    <source>
        <dbReference type="PROSITE-ProRule" id="PRU00169"/>
    </source>
</evidence>
<dbReference type="EMBL" id="CP093313">
    <property type="protein sequence ID" value="UWZ81874.1"/>
    <property type="molecule type" value="Genomic_DNA"/>
</dbReference>
<feature type="modified residue" description="4-aspartylphosphate" evidence="2">
    <location>
        <position position="58"/>
    </location>
</feature>
<dbReference type="KEGG" id="orp:MOP44_14925"/>
<dbReference type="Proteomes" id="UP001059380">
    <property type="component" value="Chromosome"/>
</dbReference>
<reference evidence="4" key="1">
    <citation type="submission" date="2021-04" db="EMBL/GenBank/DDBJ databases">
        <title>Phylogenetic analysis of Acidobacteriaceae.</title>
        <authorList>
            <person name="Qiu L."/>
            <person name="Zhang Q."/>
        </authorList>
    </citation>
    <scope>NUCLEOTIDE SEQUENCE</scope>
    <source>
        <strain evidence="4">DSM 25168</strain>
    </source>
</reference>
<dbReference type="SMART" id="SM00448">
    <property type="entry name" value="REC"/>
    <property type="match status" value="1"/>
</dbReference>
<dbReference type="GO" id="GO:0000160">
    <property type="term" value="P:phosphorelay signal transduction system"/>
    <property type="evidence" value="ECO:0007669"/>
    <property type="project" value="InterPro"/>
</dbReference>
<dbReference type="AlphaFoldDB" id="A0A9J7BJA3"/>
<dbReference type="InterPro" id="IPR001789">
    <property type="entry name" value="Sig_transdc_resp-reg_receiver"/>
</dbReference>
<dbReference type="CDD" id="cd00156">
    <property type="entry name" value="REC"/>
    <property type="match status" value="1"/>
</dbReference>
<dbReference type="PANTHER" id="PTHR44591:SF3">
    <property type="entry name" value="RESPONSE REGULATORY DOMAIN-CONTAINING PROTEIN"/>
    <property type="match status" value="1"/>
</dbReference>
<dbReference type="InterPro" id="IPR050595">
    <property type="entry name" value="Bact_response_regulator"/>
</dbReference>
<gene>
    <name evidence="4" type="ORF">MOP44_14925</name>
</gene>
<dbReference type="SUPFAM" id="SSF52172">
    <property type="entry name" value="CheY-like"/>
    <property type="match status" value="1"/>
</dbReference>
<accession>A0A9J7BJA3</accession>
<dbReference type="PANTHER" id="PTHR44591">
    <property type="entry name" value="STRESS RESPONSE REGULATOR PROTEIN 1"/>
    <property type="match status" value="1"/>
</dbReference>
<evidence type="ECO:0000313" key="5">
    <source>
        <dbReference type="Proteomes" id="UP001059380"/>
    </source>
</evidence>
<dbReference type="Pfam" id="PF00072">
    <property type="entry name" value="Response_reg"/>
    <property type="match status" value="1"/>
</dbReference>
<keyword evidence="5" id="KW-1185">Reference proteome</keyword>
<feature type="domain" description="Response regulatory" evidence="3">
    <location>
        <begin position="9"/>
        <end position="125"/>
    </location>
</feature>
<keyword evidence="1 2" id="KW-0597">Phosphoprotein</keyword>
<dbReference type="RefSeq" id="WP_260790825.1">
    <property type="nucleotide sequence ID" value="NZ_CP093313.1"/>
</dbReference>
<dbReference type="PROSITE" id="PS50110">
    <property type="entry name" value="RESPONSE_REGULATORY"/>
    <property type="match status" value="1"/>
</dbReference>
<name>A0A9J7BJA3_9BACT</name>
<proteinExistence type="predicted"/>
<dbReference type="Gene3D" id="3.40.50.2300">
    <property type="match status" value="1"/>
</dbReference>